<name>A0A8A3PSK5_9HELO</name>
<organism evidence="1 2">
    <name type="scientific">Monilinia vaccinii-corymbosi</name>
    <dbReference type="NCBI Taxonomy" id="61207"/>
    <lineage>
        <taxon>Eukaryota</taxon>
        <taxon>Fungi</taxon>
        <taxon>Dikarya</taxon>
        <taxon>Ascomycota</taxon>
        <taxon>Pezizomycotina</taxon>
        <taxon>Leotiomycetes</taxon>
        <taxon>Helotiales</taxon>
        <taxon>Sclerotiniaceae</taxon>
        <taxon>Monilinia</taxon>
    </lineage>
</organism>
<dbReference type="Proteomes" id="UP000672032">
    <property type="component" value="Chromosome 9"/>
</dbReference>
<protein>
    <submittedName>
        <fullName evidence="1">Uncharacterized protein</fullName>
    </submittedName>
</protein>
<dbReference type="AlphaFoldDB" id="A0A8A3PSK5"/>
<reference evidence="1" key="1">
    <citation type="submission" date="2020-10" db="EMBL/GenBank/DDBJ databases">
        <title>Genome Sequence of Monilinia vaccinii-corymbosi Sheds Light on Mummy Berry Disease Infection of Blueberry and Mating Type.</title>
        <authorList>
            <person name="Yow A.G."/>
            <person name="Zhang Y."/>
            <person name="Bansal K."/>
            <person name="Eacker S.M."/>
            <person name="Sullivan S."/>
            <person name="Liachko I."/>
            <person name="Cubeta M.A."/>
            <person name="Rollins J.A."/>
            <person name="Ashrafi H."/>
        </authorList>
    </citation>
    <scope>NUCLEOTIDE SEQUENCE</scope>
    <source>
        <strain evidence="1">RL-1</strain>
    </source>
</reference>
<evidence type="ECO:0000313" key="2">
    <source>
        <dbReference type="Proteomes" id="UP000672032"/>
    </source>
</evidence>
<keyword evidence="2" id="KW-1185">Reference proteome</keyword>
<sequence length="19" mass="2091">MPEGGAETLDSLGARFRRK</sequence>
<proteinExistence type="predicted"/>
<dbReference type="EMBL" id="CP063413">
    <property type="protein sequence ID" value="QSZ37849.1"/>
    <property type="molecule type" value="Genomic_DNA"/>
</dbReference>
<accession>A0A8A3PSK5</accession>
<gene>
    <name evidence="1" type="ORF">DSL72_008949</name>
</gene>
<evidence type="ECO:0000313" key="1">
    <source>
        <dbReference type="EMBL" id="QSZ37849.1"/>
    </source>
</evidence>